<gene>
    <name evidence="1" type="ORF">H8K27_12535</name>
</gene>
<keyword evidence="2" id="KW-1185">Reference proteome</keyword>
<name>A0ABR6YQ01_9BURK</name>
<accession>A0ABR6YQ01</accession>
<sequence>MFYIKHSSDRFEYRPMGKACAAGQTTPASAQAQAAGNFINTCPNAKIAEVRNTSPYEPITQDLLDESKKNCKASQ</sequence>
<comment type="caution">
    <text evidence="1">The sequence shown here is derived from an EMBL/GenBank/DDBJ whole genome shotgun (WGS) entry which is preliminary data.</text>
</comment>
<protein>
    <submittedName>
        <fullName evidence="1">Uncharacterized protein</fullName>
    </submittedName>
</protein>
<reference evidence="1 2" key="1">
    <citation type="submission" date="2020-08" db="EMBL/GenBank/DDBJ databases">
        <title>Novel species isolated from subtropical streams in China.</title>
        <authorList>
            <person name="Lu H."/>
        </authorList>
    </citation>
    <scope>NUCLEOTIDE SEQUENCE [LARGE SCALE GENOMIC DNA]</scope>
    <source>
        <strain evidence="1 2">FT31W</strain>
    </source>
</reference>
<dbReference type="EMBL" id="JACOGC010000005">
    <property type="protein sequence ID" value="MBC3885962.1"/>
    <property type="molecule type" value="Genomic_DNA"/>
</dbReference>
<evidence type="ECO:0000313" key="1">
    <source>
        <dbReference type="EMBL" id="MBC3885962.1"/>
    </source>
</evidence>
<dbReference type="Proteomes" id="UP000613113">
    <property type="component" value="Unassembled WGS sequence"/>
</dbReference>
<dbReference type="RefSeq" id="WP_186863533.1">
    <property type="nucleotide sequence ID" value="NZ_JACOGC010000005.1"/>
</dbReference>
<proteinExistence type="predicted"/>
<organism evidence="1 2">
    <name type="scientific">Undibacterium griseum</name>
    <dbReference type="NCBI Taxonomy" id="2762295"/>
    <lineage>
        <taxon>Bacteria</taxon>
        <taxon>Pseudomonadati</taxon>
        <taxon>Pseudomonadota</taxon>
        <taxon>Betaproteobacteria</taxon>
        <taxon>Burkholderiales</taxon>
        <taxon>Oxalobacteraceae</taxon>
        <taxon>Undibacterium</taxon>
    </lineage>
</organism>
<evidence type="ECO:0000313" key="2">
    <source>
        <dbReference type="Proteomes" id="UP000613113"/>
    </source>
</evidence>